<dbReference type="InterPro" id="IPR048995">
    <property type="entry name" value="STL11/RBM22-like_N"/>
</dbReference>
<dbReference type="GO" id="GO:0008270">
    <property type="term" value="F:zinc ion binding"/>
    <property type="evidence" value="ECO:0007669"/>
    <property type="project" value="UniProtKB-KW"/>
</dbReference>
<gene>
    <name evidence="16" type="ORF">C2E20_2884</name>
</gene>
<evidence type="ECO:0000256" key="11">
    <source>
        <dbReference type="PROSITE-ProRule" id="PRU00176"/>
    </source>
</evidence>
<evidence type="ECO:0000256" key="4">
    <source>
        <dbReference type="ARBA" id="ARBA00022723"/>
    </source>
</evidence>
<dbReference type="Gene3D" id="3.30.70.330">
    <property type="match status" value="1"/>
</dbReference>
<dbReference type="InterPro" id="IPR039171">
    <property type="entry name" value="Cwc2/Slt11"/>
</dbReference>
<dbReference type="GO" id="GO:0008380">
    <property type="term" value="P:RNA splicing"/>
    <property type="evidence" value="ECO:0007669"/>
    <property type="project" value="UniProtKB-KW"/>
</dbReference>
<evidence type="ECO:0000259" key="14">
    <source>
        <dbReference type="PROSITE" id="PS50102"/>
    </source>
</evidence>
<keyword evidence="6 12" id="KW-0863">Zinc-finger</keyword>
<evidence type="ECO:0000256" key="13">
    <source>
        <dbReference type="SAM" id="MobiDB-lite"/>
    </source>
</evidence>
<keyword evidence="7 12" id="KW-0862">Zinc</keyword>
<dbReference type="InterPro" id="IPR036855">
    <property type="entry name" value="Znf_CCCH_sf"/>
</dbReference>
<keyword evidence="10" id="KW-0539">Nucleus</keyword>
<feature type="zinc finger region" description="C3H1-type" evidence="12">
    <location>
        <begin position="123"/>
        <end position="150"/>
    </location>
</feature>
<name>A0A2P6VHW2_9CHLO</name>
<dbReference type="GO" id="GO:0071006">
    <property type="term" value="C:U2-type catalytic step 1 spliceosome"/>
    <property type="evidence" value="ECO:0007669"/>
    <property type="project" value="TreeGrafter"/>
</dbReference>
<keyword evidence="4 12" id="KW-0479">Metal-binding</keyword>
<sequence>MQRIEYGGQCHISNRPYTVFRWRPGNDARYKKTIVCQEVAKAKNVCQVCLLDLEYGLPVEVRDKALAAAGGATVEALPESDAGREYALQRMQVEGDLDRSAFDTAKPNELLMKLRRTEPYYARNRARVCSFFVRGECKRGAECPYRHEMPTSGPLTDQNIKDRYYGVNDPVAAKMMDRAAKWQRLTPPEDKTICTLFVGGLSDDISEEDLRDQFYPYGELRSVKKVASRNVAFVTYATREGAEKAAEELGGKLNVKGQSLKLLWGKPQPQRPAGGPPPVPGAGAPAAGPSGGAFPSYMPAAPGQAGGSQYPSMDPLAMGSYQRQQQQQQQQQQQGGGGGGRPPPGRAPAK</sequence>
<dbReference type="EMBL" id="LHPF02000006">
    <property type="protein sequence ID" value="PSC73683.1"/>
    <property type="molecule type" value="Genomic_DNA"/>
</dbReference>
<dbReference type="STRING" id="554055.A0A2P6VHW2"/>
<dbReference type="InterPro" id="IPR035979">
    <property type="entry name" value="RBD_domain_sf"/>
</dbReference>
<dbReference type="GO" id="GO:0036002">
    <property type="term" value="F:pre-mRNA binding"/>
    <property type="evidence" value="ECO:0007669"/>
    <property type="project" value="TreeGrafter"/>
</dbReference>
<dbReference type="Proteomes" id="UP000239649">
    <property type="component" value="Unassembled WGS sequence"/>
</dbReference>
<dbReference type="GO" id="GO:0017070">
    <property type="term" value="F:U6 snRNA binding"/>
    <property type="evidence" value="ECO:0007669"/>
    <property type="project" value="TreeGrafter"/>
</dbReference>
<feature type="region of interest" description="Disordered" evidence="13">
    <location>
        <begin position="265"/>
        <end position="350"/>
    </location>
</feature>
<accession>A0A2P6VHW2</accession>
<feature type="compositionally biased region" description="Low complexity" evidence="13">
    <location>
        <begin position="322"/>
        <end position="333"/>
    </location>
</feature>
<feature type="domain" description="C3H1-type" evidence="15">
    <location>
        <begin position="123"/>
        <end position="150"/>
    </location>
</feature>
<evidence type="ECO:0000256" key="12">
    <source>
        <dbReference type="PROSITE-ProRule" id="PRU00723"/>
    </source>
</evidence>
<dbReference type="FunFam" id="4.10.1000.10:FF:000006">
    <property type="entry name" value="Putative pre-mrna-splicing factor rbm22"/>
    <property type="match status" value="1"/>
</dbReference>
<evidence type="ECO:0000256" key="8">
    <source>
        <dbReference type="ARBA" id="ARBA00022884"/>
    </source>
</evidence>
<dbReference type="PANTHER" id="PTHR14089">
    <property type="entry name" value="PRE-MRNA-SPLICING FACTOR RBM22"/>
    <property type="match status" value="1"/>
</dbReference>
<comment type="subcellular location">
    <subcellularLocation>
        <location evidence="1">Nucleus</location>
    </subcellularLocation>
</comment>
<dbReference type="CDD" id="cd12224">
    <property type="entry name" value="RRM_RBM22"/>
    <property type="match status" value="1"/>
</dbReference>
<dbReference type="AlphaFoldDB" id="A0A2P6VHW2"/>
<dbReference type="InterPro" id="IPR000504">
    <property type="entry name" value="RRM_dom"/>
</dbReference>
<dbReference type="FunFam" id="3.30.70.330:FF:000476">
    <property type="entry name" value="Zinc finger CCCH domain-containing protein 4"/>
    <property type="match status" value="1"/>
</dbReference>
<evidence type="ECO:0000313" key="16">
    <source>
        <dbReference type="EMBL" id="PSC73683.1"/>
    </source>
</evidence>
<dbReference type="OrthoDB" id="10259600at2759"/>
<dbReference type="SUPFAM" id="SSF54928">
    <property type="entry name" value="RNA-binding domain, RBD"/>
    <property type="match status" value="1"/>
</dbReference>
<dbReference type="SUPFAM" id="SSF90229">
    <property type="entry name" value="CCCH zinc finger"/>
    <property type="match status" value="1"/>
</dbReference>
<comment type="similarity">
    <text evidence="2">Belongs to the SLT11 family.</text>
</comment>
<evidence type="ECO:0000256" key="6">
    <source>
        <dbReference type="ARBA" id="ARBA00022771"/>
    </source>
</evidence>
<evidence type="ECO:0000256" key="2">
    <source>
        <dbReference type="ARBA" id="ARBA00007781"/>
    </source>
</evidence>
<keyword evidence="9" id="KW-0508">mRNA splicing</keyword>
<dbReference type="PANTHER" id="PTHR14089:SF6">
    <property type="entry name" value="PRE-MRNA-SPLICING FACTOR RBM22"/>
    <property type="match status" value="1"/>
</dbReference>
<comment type="caution">
    <text evidence="16">The sequence shown here is derived from an EMBL/GenBank/DDBJ whole genome shotgun (WGS) entry which is preliminary data.</text>
</comment>
<organism evidence="16 17">
    <name type="scientific">Micractinium conductrix</name>
    <dbReference type="NCBI Taxonomy" id="554055"/>
    <lineage>
        <taxon>Eukaryota</taxon>
        <taxon>Viridiplantae</taxon>
        <taxon>Chlorophyta</taxon>
        <taxon>core chlorophytes</taxon>
        <taxon>Trebouxiophyceae</taxon>
        <taxon>Chlorellales</taxon>
        <taxon>Chlorellaceae</taxon>
        <taxon>Chlorella clade</taxon>
        <taxon>Micractinium</taxon>
    </lineage>
</organism>
<feature type="compositionally biased region" description="Pro residues" evidence="13">
    <location>
        <begin position="341"/>
        <end position="350"/>
    </location>
</feature>
<dbReference type="GO" id="GO:0071007">
    <property type="term" value="C:U2-type catalytic step 2 spliceosome"/>
    <property type="evidence" value="ECO:0007669"/>
    <property type="project" value="TreeGrafter"/>
</dbReference>
<dbReference type="Pfam" id="PF00076">
    <property type="entry name" value="RRM_1"/>
    <property type="match status" value="1"/>
</dbReference>
<dbReference type="PROSITE" id="PS50102">
    <property type="entry name" value="RRM"/>
    <property type="match status" value="1"/>
</dbReference>
<evidence type="ECO:0000256" key="7">
    <source>
        <dbReference type="ARBA" id="ARBA00022833"/>
    </source>
</evidence>
<dbReference type="GO" id="GO:0006397">
    <property type="term" value="P:mRNA processing"/>
    <property type="evidence" value="ECO:0007669"/>
    <property type="project" value="UniProtKB-KW"/>
</dbReference>
<reference evidence="16 17" key="1">
    <citation type="journal article" date="2018" name="Plant J.">
        <title>Genome sequences of Chlorella sorokiniana UTEX 1602 and Micractinium conductrix SAG 241.80: implications to maltose excretion by a green alga.</title>
        <authorList>
            <person name="Arriola M.B."/>
            <person name="Velmurugan N."/>
            <person name="Zhang Y."/>
            <person name="Plunkett M.H."/>
            <person name="Hondzo H."/>
            <person name="Barney B.M."/>
        </authorList>
    </citation>
    <scope>NUCLEOTIDE SEQUENCE [LARGE SCALE GENOMIC DNA]</scope>
    <source>
        <strain evidence="16 17">SAG 241.80</strain>
    </source>
</reference>
<dbReference type="InterPro" id="IPR032297">
    <property type="entry name" value="Torus"/>
</dbReference>
<evidence type="ECO:0000256" key="1">
    <source>
        <dbReference type="ARBA" id="ARBA00004123"/>
    </source>
</evidence>
<dbReference type="Gene3D" id="3.30.1370.210">
    <property type="match status" value="1"/>
</dbReference>
<dbReference type="InterPro" id="IPR012677">
    <property type="entry name" value="Nucleotide-bd_a/b_plait_sf"/>
</dbReference>
<dbReference type="GO" id="GO:0000974">
    <property type="term" value="C:Prp19 complex"/>
    <property type="evidence" value="ECO:0007669"/>
    <property type="project" value="TreeGrafter"/>
</dbReference>
<dbReference type="Pfam" id="PF21369">
    <property type="entry name" value="STL11_N"/>
    <property type="match status" value="1"/>
</dbReference>
<keyword evidence="17" id="KW-1185">Reference proteome</keyword>
<dbReference type="SMART" id="SM00360">
    <property type="entry name" value="RRM"/>
    <property type="match status" value="1"/>
</dbReference>
<keyword evidence="3" id="KW-0507">mRNA processing</keyword>
<dbReference type="SMART" id="SM00356">
    <property type="entry name" value="ZnF_C3H1"/>
    <property type="match status" value="1"/>
</dbReference>
<evidence type="ECO:0000256" key="3">
    <source>
        <dbReference type="ARBA" id="ARBA00022664"/>
    </source>
</evidence>
<evidence type="ECO:0000313" key="17">
    <source>
        <dbReference type="Proteomes" id="UP000239649"/>
    </source>
</evidence>
<dbReference type="PROSITE" id="PS50103">
    <property type="entry name" value="ZF_C3H1"/>
    <property type="match status" value="1"/>
</dbReference>
<dbReference type="Pfam" id="PF16131">
    <property type="entry name" value="Torus"/>
    <property type="match status" value="1"/>
</dbReference>
<keyword evidence="8 11" id="KW-0694">RNA-binding</keyword>
<protein>
    <submittedName>
        <fullName evidence="16">Zinc finger CCCH domain-containing 40</fullName>
    </submittedName>
</protein>
<dbReference type="InterPro" id="IPR000571">
    <property type="entry name" value="Znf_CCCH"/>
</dbReference>
<evidence type="ECO:0000256" key="10">
    <source>
        <dbReference type="ARBA" id="ARBA00023242"/>
    </source>
</evidence>
<feature type="domain" description="RRM" evidence="14">
    <location>
        <begin position="194"/>
        <end position="267"/>
    </location>
</feature>
<evidence type="ECO:0000259" key="15">
    <source>
        <dbReference type="PROSITE" id="PS50103"/>
    </source>
</evidence>
<proteinExistence type="inferred from homology"/>
<evidence type="ECO:0000256" key="5">
    <source>
        <dbReference type="ARBA" id="ARBA00022728"/>
    </source>
</evidence>
<evidence type="ECO:0000256" key="9">
    <source>
        <dbReference type="ARBA" id="ARBA00023187"/>
    </source>
</evidence>
<keyword evidence="5" id="KW-0747">Spliceosome</keyword>